<dbReference type="AlphaFoldDB" id="A0A6A6P2F9"/>
<keyword evidence="3" id="KW-1185">Reference proteome</keyword>
<name>A0A6A6P2F9_9PEZI</name>
<feature type="signal peptide" evidence="1">
    <location>
        <begin position="1"/>
        <end position="17"/>
    </location>
</feature>
<gene>
    <name evidence="2" type="ORF">BDY21DRAFT_214216</name>
</gene>
<evidence type="ECO:0000256" key="1">
    <source>
        <dbReference type="SAM" id="SignalP"/>
    </source>
</evidence>
<protein>
    <recommendedName>
        <fullName evidence="4">Secreted protein</fullName>
    </recommendedName>
</protein>
<organism evidence="2 3">
    <name type="scientific">Lineolata rhizophorae</name>
    <dbReference type="NCBI Taxonomy" id="578093"/>
    <lineage>
        <taxon>Eukaryota</taxon>
        <taxon>Fungi</taxon>
        <taxon>Dikarya</taxon>
        <taxon>Ascomycota</taxon>
        <taxon>Pezizomycotina</taxon>
        <taxon>Dothideomycetes</taxon>
        <taxon>Dothideomycetes incertae sedis</taxon>
        <taxon>Lineolatales</taxon>
        <taxon>Lineolataceae</taxon>
        <taxon>Lineolata</taxon>
    </lineage>
</organism>
<dbReference type="Proteomes" id="UP000799766">
    <property type="component" value="Unassembled WGS sequence"/>
</dbReference>
<evidence type="ECO:0000313" key="2">
    <source>
        <dbReference type="EMBL" id="KAF2458156.1"/>
    </source>
</evidence>
<dbReference type="EMBL" id="MU001678">
    <property type="protein sequence ID" value="KAF2458156.1"/>
    <property type="molecule type" value="Genomic_DNA"/>
</dbReference>
<accession>A0A6A6P2F9</accession>
<evidence type="ECO:0000313" key="3">
    <source>
        <dbReference type="Proteomes" id="UP000799766"/>
    </source>
</evidence>
<evidence type="ECO:0008006" key="4">
    <source>
        <dbReference type="Google" id="ProtNLM"/>
    </source>
</evidence>
<proteinExistence type="predicted"/>
<feature type="chain" id="PRO_5025681561" description="Secreted protein" evidence="1">
    <location>
        <begin position="18"/>
        <end position="91"/>
    </location>
</feature>
<sequence length="91" mass="9646">MNFLCCFASLFLSIAFASYSCSDLNMGARAVAPAYLRCSSQNVLAANVGRPASHKPHGSHVVARGSGPQMSHYSSPVIAPPLLHFLLRSAI</sequence>
<keyword evidence="1" id="KW-0732">Signal</keyword>
<reference evidence="2" key="1">
    <citation type="journal article" date="2020" name="Stud. Mycol.">
        <title>101 Dothideomycetes genomes: a test case for predicting lifestyles and emergence of pathogens.</title>
        <authorList>
            <person name="Haridas S."/>
            <person name="Albert R."/>
            <person name="Binder M."/>
            <person name="Bloem J."/>
            <person name="Labutti K."/>
            <person name="Salamov A."/>
            <person name="Andreopoulos B."/>
            <person name="Baker S."/>
            <person name="Barry K."/>
            <person name="Bills G."/>
            <person name="Bluhm B."/>
            <person name="Cannon C."/>
            <person name="Castanera R."/>
            <person name="Culley D."/>
            <person name="Daum C."/>
            <person name="Ezra D."/>
            <person name="Gonzalez J."/>
            <person name="Henrissat B."/>
            <person name="Kuo A."/>
            <person name="Liang C."/>
            <person name="Lipzen A."/>
            <person name="Lutzoni F."/>
            <person name="Magnuson J."/>
            <person name="Mondo S."/>
            <person name="Nolan M."/>
            <person name="Ohm R."/>
            <person name="Pangilinan J."/>
            <person name="Park H.-J."/>
            <person name="Ramirez L."/>
            <person name="Alfaro M."/>
            <person name="Sun H."/>
            <person name="Tritt A."/>
            <person name="Yoshinaga Y."/>
            <person name="Zwiers L.-H."/>
            <person name="Turgeon B."/>
            <person name="Goodwin S."/>
            <person name="Spatafora J."/>
            <person name="Crous P."/>
            <person name="Grigoriev I."/>
        </authorList>
    </citation>
    <scope>NUCLEOTIDE SEQUENCE</scope>
    <source>
        <strain evidence="2">ATCC 16933</strain>
    </source>
</reference>